<dbReference type="InterPro" id="IPR005467">
    <property type="entry name" value="His_kinase_dom"/>
</dbReference>
<reference evidence="8 9" key="1">
    <citation type="submission" date="2024-04" db="EMBL/GenBank/DDBJ databases">
        <title>Novel species of the genus Ideonella isolated from streams.</title>
        <authorList>
            <person name="Lu H."/>
        </authorList>
    </citation>
    <scope>NUCLEOTIDE SEQUENCE [LARGE SCALE GENOMIC DNA]</scope>
    <source>
        <strain evidence="8 9">LYT19W</strain>
    </source>
</reference>
<evidence type="ECO:0000259" key="7">
    <source>
        <dbReference type="PROSITE" id="PS50109"/>
    </source>
</evidence>
<gene>
    <name evidence="8" type="ORF">AACH00_18640</name>
</gene>
<dbReference type="Pfam" id="PF02518">
    <property type="entry name" value="HATPase_c"/>
    <property type="match status" value="1"/>
</dbReference>
<keyword evidence="4" id="KW-0808">Transferase</keyword>
<evidence type="ECO:0000256" key="1">
    <source>
        <dbReference type="ARBA" id="ARBA00000085"/>
    </source>
</evidence>
<evidence type="ECO:0000313" key="9">
    <source>
        <dbReference type="Proteomes" id="UP001379945"/>
    </source>
</evidence>
<dbReference type="GO" id="GO:0016301">
    <property type="term" value="F:kinase activity"/>
    <property type="evidence" value="ECO:0007669"/>
    <property type="project" value="UniProtKB-KW"/>
</dbReference>
<dbReference type="PANTHER" id="PTHR43711:SF1">
    <property type="entry name" value="HISTIDINE KINASE 1"/>
    <property type="match status" value="1"/>
</dbReference>
<keyword evidence="3" id="KW-0597">Phosphoprotein</keyword>
<dbReference type="SUPFAM" id="SSF55874">
    <property type="entry name" value="ATPase domain of HSP90 chaperone/DNA topoisomerase II/histidine kinase"/>
    <property type="match status" value="1"/>
</dbReference>
<evidence type="ECO:0000256" key="5">
    <source>
        <dbReference type="ARBA" id="ARBA00022777"/>
    </source>
</evidence>
<accession>A0ABU9C9E7</accession>
<dbReference type="EMBL" id="JBBUTI010000016">
    <property type="protein sequence ID" value="MEK8048378.1"/>
    <property type="molecule type" value="Genomic_DNA"/>
</dbReference>
<protein>
    <recommendedName>
        <fullName evidence="2">histidine kinase</fullName>
        <ecNumber evidence="2">2.7.13.3</ecNumber>
    </recommendedName>
</protein>
<dbReference type="InterPro" id="IPR050736">
    <property type="entry name" value="Sensor_HK_Regulatory"/>
</dbReference>
<keyword evidence="9" id="KW-1185">Reference proteome</keyword>
<dbReference type="InterPro" id="IPR000014">
    <property type="entry name" value="PAS"/>
</dbReference>
<evidence type="ECO:0000256" key="4">
    <source>
        <dbReference type="ARBA" id="ARBA00022679"/>
    </source>
</evidence>
<name>A0ABU9C9E7_9BURK</name>
<dbReference type="InterPro" id="IPR001610">
    <property type="entry name" value="PAC"/>
</dbReference>
<dbReference type="Gene3D" id="1.10.287.130">
    <property type="match status" value="1"/>
</dbReference>
<dbReference type="Proteomes" id="UP001379945">
    <property type="component" value="Unassembled WGS sequence"/>
</dbReference>
<dbReference type="CDD" id="cd00082">
    <property type="entry name" value="HisKA"/>
    <property type="match status" value="1"/>
</dbReference>
<dbReference type="RefSeq" id="WP_341400689.1">
    <property type="nucleotide sequence ID" value="NZ_JBBUTI010000016.1"/>
</dbReference>
<dbReference type="PRINTS" id="PR00344">
    <property type="entry name" value="BCTRLSENSOR"/>
</dbReference>
<dbReference type="SMART" id="SM00387">
    <property type="entry name" value="HATPase_c"/>
    <property type="match status" value="1"/>
</dbReference>
<dbReference type="PANTHER" id="PTHR43711">
    <property type="entry name" value="TWO-COMPONENT HISTIDINE KINASE"/>
    <property type="match status" value="1"/>
</dbReference>
<evidence type="ECO:0000313" key="8">
    <source>
        <dbReference type="EMBL" id="MEK8048378.1"/>
    </source>
</evidence>
<dbReference type="NCBIfam" id="TIGR00229">
    <property type="entry name" value="sensory_box"/>
    <property type="match status" value="1"/>
</dbReference>
<organism evidence="8 9">
    <name type="scientific">Ideonella margarita</name>
    <dbReference type="NCBI Taxonomy" id="2984191"/>
    <lineage>
        <taxon>Bacteria</taxon>
        <taxon>Pseudomonadati</taxon>
        <taxon>Pseudomonadota</taxon>
        <taxon>Betaproteobacteria</taxon>
        <taxon>Burkholderiales</taxon>
        <taxon>Sphaerotilaceae</taxon>
        <taxon>Ideonella</taxon>
    </lineage>
</organism>
<dbReference type="Gene3D" id="3.30.565.10">
    <property type="entry name" value="Histidine kinase-like ATPase, C-terminal domain"/>
    <property type="match status" value="1"/>
</dbReference>
<dbReference type="EC" id="2.7.13.3" evidence="2"/>
<comment type="catalytic activity">
    <reaction evidence="1">
        <text>ATP + protein L-histidine = ADP + protein N-phospho-L-histidine.</text>
        <dbReference type="EC" id="2.7.13.3"/>
    </reaction>
</comment>
<dbReference type="SUPFAM" id="SSF55785">
    <property type="entry name" value="PYP-like sensor domain (PAS domain)"/>
    <property type="match status" value="1"/>
</dbReference>
<dbReference type="SMART" id="SM00388">
    <property type="entry name" value="HisKA"/>
    <property type="match status" value="1"/>
</dbReference>
<dbReference type="InterPro" id="IPR036097">
    <property type="entry name" value="HisK_dim/P_sf"/>
</dbReference>
<dbReference type="Gene3D" id="3.30.450.20">
    <property type="entry name" value="PAS domain"/>
    <property type="match status" value="1"/>
</dbReference>
<dbReference type="InterPro" id="IPR013655">
    <property type="entry name" value="PAS_fold_3"/>
</dbReference>
<dbReference type="InterPro" id="IPR003661">
    <property type="entry name" value="HisK_dim/P_dom"/>
</dbReference>
<dbReference type="InterPro" id="IPR003594">
    <property type="entry name" value="HATPase_dom"/>
</dbReference>
<evidence type="ECO:0000256" key="6">
    <source>
        <dbReference type="ARBA" id="ARBA00023012"/>
    </source>
</evidence>
<keyword evidence="6" id="KW-0902">Two-component regulatory system</keyword>
<dbReference type="CDD" id="cd00130">
    <property type="entry name" value="PAS"/>
    <property type="match status" value="1"/>
</dbReference>
<dbReference type="InterPro" id="IPR036890">
    <property type="entry name" value="HATPase_C_sf"/>
</dbReference>
<comment type="caution">
    <text evidence="8">The sequence shown here is derived from an EMBL/GenBank/DDBJ whole genome shotgun (WGS) entry which is preliminary data.</text>
</comment>
<dbReference type="Pfam" id="PF00512">
    <property type="entry name" value="HisKA"/>
    <property type="match status" value="1"/>
</dbReference>
<dbReference type="InterPro" id="IPR004358">
    <property type="entry name" value="Sig_transdc_His_kin-like_C"/>
</dbReference>
<proteinExistence type="predicted"/>
<dbReference type="SMART" id="SM00086">
    <property type="entry name" value="PAC"/>
    <property type="match status" value="1"/>
</dbReference>
<evidence type="ECO:0000256" key="3">
    <source>
        <dbReference type="ARBA" id="ARBA00022553"/>
    </source>
</evidence>
<evidence type="ECO:0000256" key="2">
    <source>
        <dbReference type="ARBA" id="ARBA00012438"/>
    </source>
</evidence>
<dbReference type="Pfam" id="PF08447">
    <property type="entry name" value="PAS_3"/>
    <property type="match status" value="1"/>
</dbReference>
<dbReference type="SUPFAM" id="SSF47384">
    <property type="entry name" value="Homodimeric domain of signal transducing histidine kinase"/>
    <property type="match status" value="1"/>
</dbReference>
<keyword evidence="5 8" id="KW-0418">Kinase</keyword>
<sequence length="505" mass="54227">MSPLPPEQPGLPSREAVLAEAHGVLLEKLQRQDCAHALQRLARAITHLSGLPCRLRVVAGQTAVAGFDAGHVAGHTLVDVEPLCFGGQLQGWLCLPAEGSSRSLLDALQPLIDTAGSMMAVWLQESDAGPPPSLTLIRQAMREGGSFVWEWDIPTDVLGDIDEGAVMLGYEVGEIGHTQVDWNRLIHPDDLDGIEAAYEAHVNGEAPFYRAVYRAKAANGDWRWVEERGRVVERNAHGEPLYMVGTQTDATAQVALAEAQRERLAAEAASAAKTRFLSRVSHELRTPMNAVLGFTQLLQMDPDRRLDTTQQQHLALVRQAGDYLLGIISDLLDLSLVEGEKLSLQATPVALLPLVQDCIAMVRSQAEAGQVRLTVSMPDGPAATAAQVLADRKRLQQALINLLTNAIKYNRADGEVRVVLQADQAGAWQVQVHDTGQGIAPQQMPFLFEPFNRLGQAHGPVSGAGLGLALAQALALSMGGHITARSEHGQGSVFTLTMPSAPLAG</sequence>
<feature type="domain" description="Histidine kinase" evidence="7">
    <location>
        <begin position="279"/>
        <end position="502"/>
    </location>
</feature>
<dbReference type="InterPro" id="IPR035965">
    <property type="entry name" value="PAS-like_dom_sf"/>
</dbReference>
<dbReference type="PROSITE" id="PS50109">
    <property type="entry name" value="HIS_KIN"/>
    <property type="match status" value="1"/>
</dbReference>